<evidence type="ECO:0008006" key="4">
    <source>
        <dbReference type="Google" id="ProtNLM"/>
    </source>
</evidence>
<accession>A0A3T0SY90</accession>
<sequence length="297" mass="31812">MATTLKIQSFVESNIRERGELAAAAPAGATSLTVRSTEGFLPGHTIYVGALSREGCERVVIANATDPTVLTLLTPLTLNHSQFEPVTSVVGDLIHIYRAANIDGSVPADDFFTVLATRNIDPDQLSSFYTDAGGSSAFWYRSTYYNATTNDETALSNSEPVRGDDFGHYATIAAIRSEAGFSGATNLSDLDVDQQRRAAETEINSTLSLAYTVPFKPVPDAIRVLTEKLAAAMLLTNAYGDVNPYALRLKDARAAVTAHASSGASIVDEDGNSLNTNEGVSSNFGDEPNMFTVKQRW</sequence>
<protein>
    <recommendedName>
        <fullName evidence="4">DUF1320 domain-containing protein</fullName>
    </recommendedName>
</protein>
<feature type="region of interest" description="Disordered" evidence="1">
    <location>
        <begin position="266"/>
        <end position="286"/>
    </location>
</feature>
<name>A0A3T0SY90_9MICO</name>
<dbReference type="AlphaFoldDB" id="A0A3T0SY90"/>
<organism evidence="2 3">
    <name type="scientific">Rathayibacter festucae DSM 15932</name>
    <dbReference type="NCBI Taxonomy" id="1328866"/>
    <lineage>
        <taxon>Bacteria</taxon>
        <taxon>Bacillati</taxon>
        <taxon>Actinomycetota</taxon>
        <taxon>Actinomycetes</taxon>
        <taxon>Micrococcales</taxon>
        <taxon>Microbacteriaceae</taxon>
        <taxon>Rathayibacter</taxon>
    </lineage>
</organism>
<feature type="compositionally biased region" description="Polar residues" evidence="1">
    <location>
        <begin position="272"/>
        <end position="284"/>
    </location>
</feature>
<evidence type="ECO:0000313" key="2">
    <source>
        <dbReference type="EMBL" id="AZZ51427.1"/>
    </source>
</evidence>
<dbReference type="KEGG" id="rfs:C1I64_04800"/>
<gene>
    <name evidence="2" type="ORF">C1I64_04800</name>
</gene>
<dbReference type="Proteomes" id="UP000285317">
    <property type="component" value="Chromosome"/>
</dbReference>
<reference evidence="2 3" key="1">
    <citation type="submission" date="2018-03" db="EMBL/GenBank/DDBJ databases">
        <title>Bacteriophage NCPPB3778 and a type I-E CRISPR drive the evolution of the US Biological Select Agent, Rathayibacter toxicus.</title>
        <authorList>
            <person name="Davis E.W.II."/>
            <person name="Tabima J.F."/>
            <person name="Weisberg A.J."/>
            <person name="Dantas Lopes L."/>
            <person name="Wiseman M.S."/>
            <person name="Wiseman M.S."/>
            <person name="Pupko T."/>
            <person name="Belcher M.S."/>
            <person name="Sechler A.J."/>
            <person name="Tancos M.A."/>
            <person name="Schroeder B.K."/>
            <person name="Murray T.D."/>
            <person name="Luster D.G."/>
            <person name="Schneider W.L."/>
            <person name="Rogers E."/>
            <person name="Andreote F.D."/>
            <person name="Grunwald N.J."/>
            <person name="Putnam M.L."/>
            <person name="Chang J.H."/>
        </authorList>
    </citation>
    <scope>NUCLEOTIDE SEQUENCE [LARGE SCALE GENOMIC DNA]</scope>
    <source>
        <strain evidence="2 3">DSM 15932</strain>
    </source>
</reference>
<proteinExistence type="predicted"/>
<evidence type="ECO:0000313" key="3">
    <source>
        <dbReference type="Proteomes" id="UP000285317"/>
    </source>
</evidence>
<dbReference type="EMBL" id="CP028137">
    <property type="protein sequence ID" value="AZZ51427.1"/>
    <property type="molecule type" value="Genomic_DNA"/>
</dbReference>
<evidence type="ECO:0000256" key="1">
    <source>
        <dbReference type="SAM" id="MobiDB-lite"/>
    </source>
</evidence>
<dbReference type="RefSeq" id="WP_127886385.1">
    <property type="nucleotide sequence ID" value="NZ_CP028137.1"/>
</dbReference>